<protein>
    <submittedName>
        <fullName evidence="1">Uncharacterized protein</fullName>
    </submittedName>
</protein>
<evidence type="ECO:0000313" key="2">
    <source>
        <dbReference type="Proteomes" id="UP000011201"/>
    </source>
</evidence>
<dbReference type="EMBL" id="ALWB01000337">
    <property type="protein sequence ID" value="ELS30374.1"/>
    <property type="molecule type" value="Genomic_DNA"/>
</dbReference>
<reference evidence="1 2" key="1">
    <citation type="journal article" date="2013" name="Proc. Natl. Acad. Sci. U.S.A.">
        <title>Improving the coverage of the cyanobacterial phylum using diversity-driven genome sequencing.</title>
        <authorList>
            <person name="Shih P.M."/>
            <person name="Wu D."/>
            <person name="Latifi A."/>
            <person name="Axen S.D."/>
            <person name="Fewer D.P."/>
            <person name="Talla E."/>
            <person name="Calteau A."/>
            <person name="Cai F."/>
            <person name="Tandeau de Marsac N."/>
            <person name="Rippka R."/>
            <person name="Herdman M."/>
            <person name="Sivonen K."/>
            <person name="Coursin T."/>
            <person name="Laurent T."/>
            <person name="Goodwin L."/>
            <person name="Nolan M."/>
            <person name="Davenport K.W."/>
            <person name="Han C.S."/>
            <person name="Rubin E.M."/>
            <person name="Eisen J.A."/>
            <person name="Woyke T."/>
            <person name="Gugger M."/>
            <person name="Kerfeld C.A."/>
        </authorList>
    </citation>
    <scope>NUCLEOTIDE SEQUENCE [LARGE SCALE GENOMIC DNA]</scope>
    <source>
        <strain evidence="1 2">PCC 7429</strain>
    </source>
</reference>
<gene>
    <name evidence="1" type="ORF">Pse7429DRAFT_4432</name>
</gene>
<dbReference type="AlphaFoldDB" id="L8MUC2"/>
<organism evidence="1 2">
    <name type="scientific">Pseudanabaena biceps PCC 7429</name>
    <dbReference type="NCBI Taxonomy" id="927668"/>
    <lineage>
        <taxon>Bacteria</taxon>
        <taxon>Bacillati</taxon>
        <taxon>Cyanobacteriota</taxon>
        <taxon>Cyanophyceae</taxon>
        <taxon>Pseudanabaenales</taxon>
        <taxon>Pseudanabaenaceae</taxon>
        <taxon>Pseudanabaena</taxon>
    </lineage>
</organism>
<sequence>MNAIKYKAIIKNGKLEMPIIDLPEGTIVEAILLIASEIESKIEMDETAYLLSTEANRRNLLEGLEQLKQPQNYIYVDVAAL</sequence>
<name>L8MUC2_9CYAN</name>
<comment type="caution">
    <text evidence="1">The sequence shown here is derived from an EMBL/GenBank/DDBJ whole genome shotgun (WGS) entry which is preliminary data.</text>
</comment>
<evidence type="ECO:0000313" key="1">
    <source>
        <dbReference type="EMBL" id="ELS30374.1"/>
    </source>
</evidence>
<dbReference type="Gene3D" id="6.10.250.330">
    <property type="match status" value="1"/>
</dbReference>
<dbReference type="Proteomes" id="UP000011201">
    <property type="component" value="Unassembled WGS sequence"/>
</dbReference>
<dbReference type="OrthoDB" id="463858at2"/>
<dbReference type="PATRIC" id="fig|927668.3.peg.5101"/>
<keyword evidence="2" id="KW-1185">Reference proteome</keyword>
<proteinExistence type="predicted"/>
<accession>L8MUC2</accession>